<evidence type="ECO:0000256" key="1">
    <source>
        <dbReference type="ARBA" id="ARBA00001933"/>
    </source>
</evidence>
<dbReference type="RefSeq" id="WP_089283492.1">
    <property type="nucleotide sequence ID" value="NZ_FZOJ01000013.1"/>
</dbReference>
<evidence type="ECO:0000256" key="4">
    <source>
        <dbReference type="ARBA" id="ARBA00022898"/>
    </source>
</evidence>
<proteinExistence type="inferred from homology"/>
<dbReference type="GO" id="GO:0071269">
    <property type="term" value="P:L-homocysteine biosynthetic process"/>
    <property type="evidence" value="ECO:0007669"/>
    <property type="project" value="TreeGrafter"/>
</dbReference>
<dbReference type="GO" id="GO:0030170">
    <property type="term" value="F:pyridoxal phosphate binding"/>
    <property type="evidence" value="ECO:0007669"/>
    <property type="project" value="InterPro"/>
</dbReference>
<evidence type="ECO:0000256" key="2">
    <source>
        <dbReference type="ARBA" id="ARBA00009077"/>
    </source>
</evidence>
<dbReference type="Proteomes" id="UP000198304">
    <property type="component" value="Unassembled WGS sequence"/>
</dbReference>
<dbReference type="GO" id="GO:0019346">
    <property type="term" value="P:transsulfuration"/>
    <property type="evidence" value="ECO:0007669"/>
    <property type="project" value="InterPro"/>
</dbReference>
<dbReference type="GO" id="GO:0006535">
    <property type="term" value="P:cysteine biosynthetic process from serine"/>
    <property type="evidence" value="ECO:0007669"/>
    <property type="project" value="TreeGrafter"/>
</dbReference>
<keyword evidence="4 5" id="KW-0663">Pyridoxal phosphate</keyword>
<keyword evidence="8" id="KW-1185">Reference proteome</keyword>
<organism evidence="7 8">
    <name type="scientific">Anaerovirgula multivorans</name>
    <dbReference type="NCBI Taxonomy" id="312168"/>
    <lineage>
        <taxon>Bacteria</taxon>
        <taxon>Bacillati</taxon>
        <taxon>Bacillota</taxon>
        <taxon>Clostridia</taxon>
        <taxon>Peptostreptococcales</taxon>
        <taxon>Natronincolaceae</taxon>
        <taxon>Anaerovirgula</taxon>
    </lineage>
</organism>
<evidence type="ECO:0000256" key="6">
    <source>
        <dbReference type="RuleBase" id="RU362118"/>
    </source>
</evidence>
<dbReference type="SUPFAM" id="SSF53383">
    <property type="entry name" value="PLP-dependent transferases"/>
    <property type="match status" value="1"/>
</dbReference>
<dbReference type="PROSITE" id="PS00868">
    <property type="entry name" value="CYS_MET_METAB_PP"/>
    <property type="match status" value="1"/>
</dbReference>
<dbReference type="EMBL" id="FZOJ01000013">
    <property type="protein sequence ID" value="SNS57025.1"/>
    <property type="molecule type" value="Genomic_DNA"/>
</dbReference>
<dbReference type="GO" id="GO:0004124">
    <property type="term" value="F:cysteine synthase activity"/>
    <property type="evidence" value="ECO:0007669"/>
    <property type="project" value="TreeGrafter"/>
</dbReference>
<comment type="similarity">
    <text evidence="2 6">Belongs to the trans-sulfuration enzymes family.</text>
</comment>
<gene>
    <name evidence="7" type="ORF">SAMN05446037_101346</name>
</gene>
<dbReference type="PANTHER" id="PTHR43797:SF2">
    <property type="entry name" value="HOMOCYSTEINE_CYSTEINE SYNTHASE"/>
    <property type="match status" value="1"/>
</dbReference>
<dbReference type="PIRSF" id="PIRSF001434">
    <property type="entry name" value="CGS"/>
    <property type="match status" value="1"/>
</dbReference>
<feature type="modified residue" description="N6-(pyridoxal phosphate)lysine" evidence="5">
    <location>
        <position position="209"/>
    </location>
</feature>
<dbReference type="AlphaFoldDB" id="A0A239FJN5"/>
<evidence type="ECO:0000256" key="5">
    <source>
        <dbReference type="PIRSR" id="PIRSR001434-2"/>
    </source>
</evidence>
<dbReference type="GO" id="GO:0005737">
    <property type="term" value="C:cytoplasm"/>
    <property type="evidence" value="ECO:0007669"/>
    <property type="project" value="TreeGrafter"/>
</dbReference>
<reference evidence="7 8" key="1">
    <citation type="submission" date="2017-06" db="EMBL/GenBank/DDBJ databases">
        <authorList>
            <person name="Kim H.J."/>
            <person name="Triplett B.A."/>
        </authorList>
    </citation>
    <scope>NUCLEOTIDE SEQUENCE [LARGE SCALE GENOMIC DNA]</scope>
    <source>
        <strain evidence="7 8">SCA</strain>
    </source>
</reference>
<dbReference type="FunFam" id="3.40.640.10:FF:000035">
    <property type="entry name" value="O-succinylhomoserine sulfhydrylase"/>
    <property type="match status" value="1"/>
</dbReference>
<comment type="cofactor">
    <cofactor evidence="1 6">
        <name>pyridoxal 5'-phosphate</name>
        <dbReference type="ChEBI" id="CHEBI:597326"/>
    </cofactor>
</comment>
<dbReference type="Gene3D" id="3.90.1150.10">
    <property type="entry name" value="Aspartate Aminotransferase, domain 1"/>
    <property type="match status" value="1"/>
</dbReference>
<dbReference type="InterPro" id="IPR015424">
    <property type="entry name" value="PyrdxlP-dep_Trfase"/>
</dbReference>
<dbReference type="PANTHER" id="PTHR43797">
    <property type="entry name" value="HOMOCYSTEINE/CYSTEINE SYNTHASE"/>
    <property type="match status" value="1"/>
</dbReference>
<dbReference type="InterPro" id="IPR054542">
    <property type="entry name" value="Cys_met_metab_PP"/>
</dbReference>
<dbReference type="InterPro" id="IPR015421">
    <property type="entry name" value="PyrdxlP-dep_Trfase_major"/>
</dbReference>
<evidence type="ECO:0000256" key="3">
    <source>
        <dbReference type="ARBA" id="ARBA00022679"/>
    </source>
</evidence>
<dbReference type="Gene3D" id="3.40.640.10">
    <property type="entry name" value="Type I PLP-dependent aspartate aminotransferase-like (Major domain)"/>
    <property type="match status" value="1"/>
</dbReference>
<dbReference type="Pfam" id="PF01053">
    <property type="entry name" value="Cys_Met_Meta_PP"/>
    <property type="match status" value="1"/>
</dbReference>
<keyword evidence="3" id="KW-0808">Transferase</keyword>
<sequence>MSEKKLRFDTLQVHAGQKPDPTTGSRAVPIYQTTSYVFNDVDHAANLFGLKEFGNIYTRIMNPTTDVFEQRIAALEGGVGALAVASGSAAITYAVLNIAEAGDEIVSASTLYGGTYNLFATTLPRLGINVKFVNPDHPENFAKAITEKTKAVYIETIGNPGINLVDIEAVASIAHANGIPLIVDNTFGTPYLIRPIEFKADIVVHSATKFIGGHGTSIGGIIVDSGNFDWSQSGKFPGLTEPDPTYNDVSYTEAFGPLAYILKARVQLLRDTGAAVSPFNSFLFLQGLETLSLRVERHVANTKKIVAFLDNHPLISWVNYPSLKGNKYHELAQKYLPKGAGSIFTFGIKGGLEAGKKFIEALEIFSLLANVADAKSLVIHPASTTHAQLNEKEQLAAGVAPDMIRVSIGIEDVEDLIEDLDQALQQSAK</sequence>
<protein>
    <submittedName>
        <fullName evidence="7">O-acetylhomoserine sulfhydrylase</fullName>
    </submittedName>
</protein>
<name>A0A239FJN5_9FIRM</name>
<evidence type="ECO:0000313" key="8">
    <source>
        <dbReference type="Proteomes" id="UP000198304"/>
    </source>
</evidence>
<dbReference type="NCBIfam" id="NF006096">
    <property type="entry name" value="PRK08248.1"/>
    <property type="match status" value="1"/>
</dbReference>
<evidence type="ECO:0000313" key="7">
    <source>
        <dbReference type="EMBL" id="SNS57025.1"/>
    </source>
</evidence>
<dbReference type="GO" id="GO:0003961">
    <property type="term" value="F:O-acetylhomoserine aminocarboxypropyltransferase activity"/>
    <property type="evidence" value="ECO:0007669"/>
    <property type="project" value="TreeGrafter"/>
</dbReference>
<dbReference type="NCBIfam" id="TIGR01326">
    <property type="entry name" value="OAH_OAS_sulfhy"/>
    <property type="match status" value="1"/>
</dbReference>
<dbReference type="OrthoDB" id="9780685at2"/>
<dbReference type="InterPro" id="IPR015422">
    <property type="entry name" value="PyrdxlP-dep_Trfase_small"/>
</dbReference>
<dbReference type="InterPro" id="IPR000277">
    <property type="entry name" value="Cys/Met-Metab_PyrdxlP-dep_enz"/>
</dbReference>
<accession>A0A239FJN5</accession>
<dbReference type="CDD" id="cd00614">
    <property type="entry name" value="CGS_like"/>
    <property type="match status" value="1"/>
</dbReference>
<dbReference type="InterPro" id="IPR006235">
    <property type="entry name" value="OAc-hSer/O-AcSer_sulfhydrylase"/>
</dbReference>